<sequence>MRAVSRRLGTGILLVSLLWALKLAYLRTRSPFFGPLFSPGTGIEALFMAAGAALPVVAQIRTRRRYQKADSMYTMIEGEWDEVMDVVKRATEAVAAKAPRVQLVLKADIWPDIQHPLDGKIAVLEQRIADTA</sequence>
<dbReference type="PANTHER" id="PTHR33777">
    <property type="entry name" value="UPF0045 PROTEIN ECM15"/>
    <property type="match status" value="1"/>
</dbReference>
<keyword evidence="2" id="KW-1133">Transmembrane helix</keyword>
<keyword evidence="2" id="KW-0812">Transmembrane</keyword>
<dbReference type="STRING" id="553510.B1H19_37545"/>
<keyword evidence="5" id="KW-1185">Reference proteome</keyword>
<evidence type="ECO:0000256" key="2">
    <source>
        <dbReference type="SAM" id="Phobius"/>
    </source>
</evidence>
<name>A0A1V0U1M4_9ACTN</name>
<organism evidence="4 5">
    <name type="scientific">Streptomyces gilvosporeus</name>
    <dbReference type="NCBI Taxonomy" id="553510"/>
    <lineage>
        <taxon>Bacteria</taxon>
        <taxon>Bacillati</taxon>
        <taxon>Actinomycetota</taxon>
        <taxon>Actinomycetes</taxon>
        <taxon>Kitasatosporales</taxon>
        <taxon>Streptomycetaceae</taxon>
        <taxon>Streptomyces</taxon>
    </lineage>
</organism>
<dbReference type="InterPro" id="IPR051614">
    <property type="entry name" value="UPF0045_domain"/>
</dbReference>
<proteinExistence type="inferred from homology"/>
<feature type="domain" description="Thiamine-binding protein" evidence="3">
    <location>
        <begin position="60"/>
        <end position="123"/>
    </location>
</feature>
<reference evidence="4 5" key="1">
    <citation type="submission" date="2017-04" db="EMBL/GenBank/DDBJ databases">
        <title>Complete Genome Sequence of Streptomyces gilvosporeus F607, a Capable Producer of Natamycin.</title>
        <authorList>
            <person name="Zong G."/>
            <person name="Zhong C."/>
            <person name="Fu J."/>
            <person name="Qin R."/>
            <person name="Cao G."/>
        </authorList>
    </citation>
    <scope>NUCLEOTIDE SEQUENCE [LARGE SCALE GENOMIC DNA]</scope>
    <source>
        <strain evidence="4 5">F607</strain>
    </source>
</reference>
<feature type="transmembrane region" description="Helical" evidence="2">
    <location>
        <begin position="36"/>
        <end position="58"/>
    </location>
</feature>
<dbReference type="AlphaFoldDB" id="A0A1V0U1M4"/>
<evidence type="ECO:0000313" key="4">
    <source>
        <dbReference type="EMBL" id="ARF59129.1"/>
    </source>
</evidence>
<evidence type="ECO:0000259" key="3">
    <source>
        <dbReference type="Pfam" id="PF01910"/>
    </source>
</evidence>
<keyword evidence="2" id="KW-0472">Membrane</keyword>
<evidence type="ECO:0000313" key="5">
    <source>
        <dbReference type="Proteomes" id="UP000192726"/>
    </source>
</evidence>
<evidence type="ECO:0000256" key="1">
    <source>
        <dbReference type="ARBA" id="ARBA00010272"/>
    </source>
</evidence>
<dbReference type="InterPro" id="IPR002767">
    <property type="entry name" value="Thiamine_BP"/>
</dbReference>
<dbReference type="Proteomes" id="UP000192726">
    <property type="component" value="Chromosome"/>
</dbReference>
<dbReference type="EMBL" id="CP020569">
    <property type="protein sequence ID" value="ARF59129.1"/>
    <property type="molecule type" value="Genomic_DNA"/>
</dbReference>
<accession>A0A1V0U1M4</accession>
<gene>
    <name evidence="4" type="ORF">B1H19_37545</name>
</gene>
<dbReference type="GO" id="GO:0005829">
    <property type="term" value="C:cytosol"/>
    <property type="evidence" value="ECO:0007669"/>
    <property type="project" value="TreeGrafter"/>
</dbReference>
<comment type="similarity">
    <text evidence="1">Belongs to the UPF0045 family.</text>
</comment>
<dbReference type="PANTHER" id="PTHR33777:SF1">
    <property type="entry name" value="UPF0045 PROTEIN ECM15"/>
    <property type="match status" value="1"/>
</dbReference>
<dbReference type="KEGG" id="sgv:B1H19_37545"/>
<protein>
    <recommendedName>
        <fullName evidence="3">Thiamine-binding protein domain-containing protein</fullName>
    </recommendedName>
</protein>
<dbReference type="SUPFAM" id="SSF89957">
    <property type="entry name" value="MTH1187/YkoF-like"/>
    <property type="match status" value="1"/>
</dbReference>
<dbReference type="Pfam" id="PF01910">
    <property type="entry name" value="Thiamine_BP"/>
    <property type="match status" value="1"/>
</dbReference>
<dbReference type="InterPro" id="IPR029756">
    <property type="entry name" value="MTH1187/YkoF-like"/>
</dbReference>
<dbReference type="Gene3D" id="3.30.70.930">
    <property type="match status" value="1"/>
</dbReference>